<comment type="caution">
    <text evidence="1">The sequence shown here is derived from an EMBL/GenBank/DDBJ whole genome shotgun (WGS) entry which is preliminary data.</text>
</comment>
<gene>
    <name evidence="1" type="ORF">MLD38_019154</name>
</gene>
<accession>A0ACB9QX65</accession>
<name>A0ACB9QX65_9MYRT</name>
<protein>
    <submittedName>
        <fullName evidence="1">Uncharacterized protein</fullName>
    </submittedName>
</protein>
<dbReference type="Proteomes" id="UP001057402">
    <property type="component" value="Chromosome 5"/>
</dbReference>
<dbReference type="EMBL" id="CM042884">
    <property type="protein sequence ID" value="KAI4370853.1"/>
    <property type="molecule type" value="Genomic_DNA"/>
</dbReference>
<evidence type="ECO:0000313" key="2">
    <source>
        <dbReference type="Proteomes" id="UP001057402"/>
    </source>
</evidence>
<organism evidence="1 2">
    <name type="scientific">Melastoma candidum</name>
    <dbReference type="NCBI Taxonomy" id="119954"/>
    <lineage>
        <taxon>Eukaryota</taxon>
        <taxon>Viridiplantae</taxon>
        <taxon>Streptophyta</taxon>
        <taxon>Embryophyta</taxon>
        <taxon>Tracheophyta</taxon>
        <taxon>Spermatophyta</taxon>
        <taxon>Magnoliopsida</taxon>
        <taxon>eudicotyledons</taxon>
        <taxon>Gunneridae</taxon>
        <taxon>Pentapetalae</taxon>
        <taxon>rosids</taxon>
        <taxon>malvids</taxon>
        <taxon>Myrtales</taxon>
        <taxon>Melastomataceae</taxon>
        <taxon>Melastomatoideae</taxon>
        <taxon>Melastomateae</taxon>
        <taxon>Melastoma</taxon>
    </lineage>
</organism>
<reference evidence="2" key="1">
    <citation type="journal article" date="2023" name="Front. Plant Sci.">
        <title>Chromosomal-level genome assembly of Melastoma candidum provides insights into trichome evolution.</title>
        <authorList>
            <person name="Zhong Y."/>
            <person name="Wu W."/>
            <person name="Sun C."/>
            <person name="Zou P."/>
            <person name="Liu Y."/>
            <person name="Dai S."/>
            <person name="Zhou R."/>
        </authorList>
    </citation>
    <scope>NUCLEOTIDE SEQUENCE [LARGE SCALE GENOMIC DNA]</scope>
</reference>
<proteinExistence type="predicted"/>
<sequence>MEREYFSKWEHSNYINLLAMRRSISEHLLSGLPETATARELLTALGERYLVPDMAKSSVLLKKSTSMSYDNVGGVRDYILKMISLQSKLKSLEIPLPEKFIILHALNSLPPNFSQIKTAFICQNESWTVNDLISKCMVEGEKFKRERSESTFLVSSSRPFVKSKKHAKRFHPSAYKNRGFKRHDHDQSEGGSRFVFKKDVKCFYCQKPGYLKKDCFKLKARLEQNKSRGVQEYKETKSKGYRFYCPNRGRTVIDSMNAKFLEFDVADDVSTGVDGVDTFEQNERVFFPLPIPRNAVSIVPSDVVEHTVVNGSSAQPASFSQDTSHENGVWELVDLPDGHRPVGRKWVFKTKRDANGKVDRYKARLVAKGFTKKPGIDYTETFSPVSSKDGFRIIMALVAHYDLELHQMDVKTVFLNGSLEEDVYMVQPEGFEEIVKEYMVCTSPDIAFAVSVLDRYQSNPGPDHWMAAKKVMMYLKRTRDYMLVYMRLDNLEVVGYTDSDFGTCPDDRKSTSGYIFMMAGGAISWKSVKQTLTASSTMQAEFVACYGAVTHTI</sequence>
<keyword evidence="2" id="KW-1185">Reference proteome</keyword>
<evidence type="ECO:0000313" key="1">
    <source>
        <dbReference type="EMBL" id="KAI4370853.1"/>
    </source>
</evidence>